<sequence length="348" mass="38515">MFHNNNDVAEIKTTSIFDSFQKLAITSSISLAVLLPGMATADEGIPRLGNGQPDLQGVWSNRTLTPLTRDRELGETLILSEAEARAWESDHAEFIDSEYAPSDPDREAGAGAQGSNDGDTDDGYNEFWKDVGSQLLQINGEYRSSIIVSPASGQIPFAEGARSAMFGNLPEGVSRNDGPEGRPLSERCLISFGTHSGPPMLPVMYNNNYQIVQTDDYVMILAEMIHDARIIRLHGEHRPELDKWMGDSVGHWEGDTLVIETQGFHPQHRIYGANAELSVTERLTRTSEDQILYQFTVEDPTVFSEPWQGELVMNARPDDEPIYEYACHEGNYALPGVLAGARRDEASQ</sequence>
<gene>
    <name evidence="2" type="ORF">GCM10011403_10050</name>
</gene>
<evidence type="ECO:0000313" key="3">
    <source>
        <dbReference type="Proteomes" id="UP000627715"/>
    </source>
</evidence>
<accession>A0A917LSF4</accession>
<name>A0A917LSF4_9GAMM</name>
<feature type="region of interest" description="Disordered" evidence="1">
    <location>
        <begin position="97"/>
        <end position="126"/>
    </location>
</feature>
<protein>
    <submittedName>
        <fullName evidence="2">Uncharacterized protein</fullName>
    </submittedName>
</protein>
<keyword evidence="3" id="KW-1185">Reference proteome</keyword>
<reference evidence="2" key="2">
    <citation type="submission" date="2020-09" db="EMBL/GenBank/DDBJ databases">
        <authorList>
            <person name="Sun Q."/>
            <person name="Zhou Y."/>
        </authorList>
    </citation>
    <scope>NUCLEOTIDE SEQUENCE</scope>
    <source>
        <strain evidence="2">CGMCC 1.15425</strain>
    </source>
</reference>
<comment type="caution">
    <text evidence="2">The sequence shown here is derived from an EMBL/GenBank/DDBJ whole genome shotgun (WGS) entry which is preliminary data.</text>
</comment>
<dbReference type="OrthoDB" id="7055688at2"/>
<organism evidence="2 3">
    <name type="scientific">Pseudohongiella nitratireducens</name>
    <dbReference type="NCBI Taxonomy" id="1768907"/>
    <lineage>
        <taxon>Bacteria</taxon>
        <taxon>Pseudomonadati</taxon>
        <taxon>Pseudomonadota</taxon>
        <taxon>Gammaproteobacteria</taxon>
        <taxon>Pseudomonadales</taxon>
        <taxon>Pseudohongiellaceae</taxon>
        <taxon>Pseudohongiella</taxon>
    </lineage>
</organism>
<reference evidence="2" key="1">
    <citation type="journal article" date="2014" name="Int. J. Syst. Evol. Microbiol.">
        <title>Complete genome sequence of Corynebacterium casei LMG S-19264T (=DSM 44701T), isolated from a smear-ripened cheese.</title>
        <authorList>
            <consortium name="US DOE Joint Genome Institute (JGI-PGF)"/>
            <person name="Walter F."/>
            <person name="Albersmeier A."/>
            <person name="Kalinowski J."/>
            <person name="Ruckert C."/>
        </authorList>
    </citation>
    <scope>NUCLEOTIDE SEQUENCE</scope>
    <source>
        <strain evidence="2">CGMCC 1.15425</strain>
    </source>
</reference>
<evidence type="ECO:0000256" key="1">
    <source>
        <dbReference type="SAM" id="MobiDB-lite"/>
    </source>
</evidence>
<dbReference type="AlphaFoldDB" id="A0A917LSF4"/>
<proteinExistence type="predicted"/>
<evidence type="ECO:0000313" key="2">
    <source>
        <dbReference type="EMBL" id="GGG54994.1"/>
    </source>
</evidence>
<dbReference type="RefSeq" id="WP_068893731.1">
    <property type="nucleotide sequence ID" value="NZ_BMIY01000004.1"/>
</dbReference>
<dbReference type="EMBL" id="BMIY01000004">
    <property type="protein sequence ID" value="GGG54994.1"/>
    <property type="molecule type" value="Genomic_DNA"/>
</dbReference>
<dbReference type="Proteomes" id="UP000627715">
    <property type="component" value="Unassembled WGS sequence"/>
</dbReference>